<reference evidence="3" key="2">
    <citation type="submission" date="2022-10" db="EMBL/GenBank/DDBJ databases">
        <authorList>
            <person name="Trinh H.N."/>
        </authorList>
    </citation>
    <scope>NUCLEOTIDE SEQUENCE</scope>
    <source>
        <strain evidence="3">RN2-1</strain>
    </source>
</reference>
<name>A0AA42CED3_9PROT</name>
<evidence type="ECO:0000313" key="3">
    <source>
        <dbReference type="EMBL" id="MCW3475908.1"/>
    </source>
</evidence>
<evidence type="ECO:0000259" key="2">
    <source>
        <dbReference type="Pfam" id="PF13467"/>
    </source>
</evidence>
<dbReference type="AlphaFoldDB" id="A0AA42CED3"/>
<dbReference type="InterPro" id="IPR038268">
    <property type="entry name" value="RHH_sf"/>
</dbReference>
<dbReference type="Gene3D" id="1.10.3990.20">
    <property type="entry name" value="protein bp1543"/>
    <property type="match status" value="1"/>
</dbReference>
<feature type="region of interest" description="Disordered" evidence="1">
    <location>
        <begin position="79"/>
        <end position="110"/>
    </location>
</feature>
<evidence type="ECO:0000313" key="4">
    <source>
        <dbReference type="Proteomes" id="UP001165679"/>
    </source>
</evidence>
<keyword evidence="4" id="KW-1185">Reference proteome</keyword>
<protein>
    <submittedName>
        <fullName evidence="3">Ribbon-helix-helix domain-containing protein</fullName>
    </submittedName>
</protein>
<sequence>MNASRLVNRNVTALRGRTSMRLEPELWDALEEICRRECLTLGELVKRIEQRGHPGGRTSAVRVQVLAYFRAAATEPGHGVAGHGSLAGALPPGADRWPAVQSSRDSAAAS</sequence>
<dbReference type="RefSeq" id="WP_264714642.1">
    <property type="nucleotide sequence ID" value="NZ_JAPDNT010000013.1"/>
</dbReference>
<organism evidence="3 4">
    <name type="scientific">Limobrevibacterium gyesilva</name>
    <dbReference type="NCBI Taxonomy" id="2991712"/>
    <lineage>
        <taxon>Bacteria</taxon>
        <taxon>Pseudomonadati</taxon>
        <taxon>Pseudomonadota</taxon>
        <taxon>Alphaproteobacteria</taxon>
        <taxon>Acetobacterales</taxon>
        <taxon>Acetobacteraceae</taxon>
        <taxon>Limobrevibacterium</taxon>
    </lineage>
</organism>
<dbReference type="InterPro" id="IPR027373">
    <property type="entry name" value="RHH_dom"/>
</dbReference>
<dbReference type="Proteomes" id="UP001165679">
    <property type="component" value="Unassembled WGS sequence"/>
</dbReference>
<feature type="compositionally biased region" description="Polar residues" evidence="1">
    <location>
        <begin position="100"/>
        <end position="110"/>
    </location>
</feature>
<comment type="caution">
    <text evidence="3">The sequence shown here is derived from an EMBL/GenBank/DDBJ whole genome shotgun (WGS) entry which is preliminary data.</text>
</comment>
<gene>
    <name evidence="3" type="ORF">OL599_15120</name>
</gene>
<dbReference type="Pfam" id="PF13467">
    <property type="entry name" value="RHH_4"/>
    <property type="match status" value="1"/>
</dbReference>
<feature type="domain" description="Ribbon-helix-helix" evidence="2">
    <location>
        <begin position="7"/>
        <end position="69"/>
    </location>
</feature>
<proteinExistence type="predicted"/>
<evidence type="ECO:0000256" key="1">
    <source>
        <dbReference type="SAM" id="MobiDB-lite"/>
    </source>
</evidence>
<dbReference type="EMBL" id="JAPDNT010000013">
    <property type="protein sequence ID" value="MCW3475908.1"/>
    <property type="molecule type" value="Genomic_DNA"/>
</dbReference>
<accession>A0AA42CED3</accession>
<reference evidence="3" key="1">
    <citation type="submission" date="2022-09" db="EMBL/GenBank/DDBJ databases">
        <title>Rhodovastum sp. nov. RN2-1 isolated from soil in Seongnam, South Korea.</title>
        <authorList>
            <person name="Le N.T."/>
        </authorList>
    </citation>
    <scope>NUCLEOTIDE SEQUENCE</scope>
    <source>
        <strain evidence="3">RN2-1</strain>
    </source>
</reference>